<dbReference type="Proteomes" id="UP001229244">
    <property type="component" value="Unassembled WGS sequence"/>
</dbReference>
<gene>
    <name evidence="3" type="ORF">J2S73_000239</name>
</gene>
<sequence length="440" mass="47917">MRTFVAIGLLAAAIVPAAAQQEYPAKLTGHAVLPAQTLVPAPDDAPAAMKVSGKYTGDTPARLTAKPTDGAELPFNGQPVQGFSGIKTLEDGTFLVLTDNGFGKKVNSPDAMLMFHHVKPDFESGEVEILKTTFVKDPNKVVPFLIANEASDERYLTGWDFDLEGFQPIGDKLFIGEEFGPYLIVVDRETGVVEEFHETVIDGTKVVSPDHYAVSLPNPDGDMPEVNLKRSKGYEGFAASPDGKTLYPLLEGPLWSAEAGAYEKSDGTEALRILEFDVAGRAFTGNYWLYPLEADGHAIGDFNMIDATRGLIIERDGGQGDAEKACADGQTEDCFKNPAEFKRVYLINMDGVESGQPVKKVGYIDLMNIQDPDGVARLGKREDGRFTFPFVTIEDVDRIGESQIIVANDNNFPFSKGRSASERDNNEFITLEVGDFLQAQ</sequence>
<evidence type="ECO:0000313" key="3">
    <source>
        <dbReference type="EMBL" id="MDQ0313802.1"/>
    </source>
</evidence>
<evidence type="ECO:0000313" key="4">
    <source>
        <dbReference type="Proteomes" id="UP001229244"/>
    </source>
</evidence>
<feature type="domain" description="Phytase-like" evidence="2">
    <location>
        <begin position="78"/>
        <end position="412"/>
    </location>
</feature>
<name>A0AAE3VKP9_9HYPH</name>
<feature type="chain" id="PRO_5042225801" description="Phytase-like domain-containing protein" evidence="1">
    <location>
        <begin position="20"/>
        <end position="440"/>
    </location>
</feature>
<dbReference type="RefSeq" id="WP_306883596.1">
    <property type="nucleotide sequence ID" value="NZ_JAUSUL010000001.1"/>
</dbReference>
<organism evidence="3 4">
    <name type="scientific">Amorphus orientalis</name>
    <dbReference type="NCBI Taxonomy" id="649198"/>
    <lineage>
        <taxon>Bacteria</taxon>
        <taxon>Pseudomonadati</taxon>
        <taxon>Pseudomonadota</taxon>
        <taxon>Alphaproteobacteria</taxon>
        <taxon>Hyphomicrobiales</taxon>
        <taxon>Amorphaceae</taxon>
        <taxon>Amorphus</taxon>
    </lineage>
</organism>
<dbReference type="PANTHER" id="PTHR37957">
    <property type="entry name" value="BLR7070 PROTEIN"/>
    <property type="match status" value="1"/>
</dbReference>
<keyword evidence="4" id="KW-1185">Reference proteome</keyword>
<feature type="signal peptide" evidence="1">
    <location>
        <begin position="1"/>
        <end position="19"/>
    </location>
</feature>
<protein>
    <recommendedName>
        <fullName evidence="2">Phytase-like domain-containing protein</fullName>
    </recommendedName>
</protein>
<dbReference type="Pfam" id="PF13449">
    <property type="entry name" value="Phytase-like"/>
    <property type="match status" value="1"/>
</dbReference>
<dbReference type="InterPro" id="IPR027372">
    <property type="entry name" value="Phytase-like_dom"/>
</dbReference>
<accession>A0AAE3VKP9</accession>
<evidence type="ECO:0000256" key="1">
    <source>
        <dbReference type="SAM" id="SignalP"/>
    </source>
</evidence>
<comment type="caution">
    <text evidence="3">The sequence shown here is derived from an EMBL/GenBank/DDBJ whole genome shotgun (WGS) entry which is preliminary data.</text>
</comment>
<dbReference type="EMBL" id="JAUSUL010000001">
    <property type="protein sequence ID" value="MDQ0313802.1"/>
    <property type="molecule type" value="Genomic_DNA"/>
</dbReference>
<proteinExistence type="predicted"/>
<keyword evidence="1" id="KW-0732">Signal</keyword>
<evidence type="ECO:0000259" key="2">
    <source>
        <dbReference type="Pfam" id="PF13449"/>
    </source>
</evidence>
<reference evidence="3" key="1">
    <citation type="submission" date="2023-07" db="EMBL/GenBank/DDBJ databases">
        <title>Genomic Encyclopedia of Type Strains, Phase IV (KMG-IV): sequencing the most valuable type-strain genomes for metagenomic binning, comparative biology and taxonomic classification.</title>
        <authorList>
            <person name="Goeker M."/>
        </authorList>
    </citation>
    <scope>NUCLEOTIDE SEQUENCE</scope>
    <source>
        <strain evidence="3">DSM 21202</strain>
    </source>
</reference>
<dbReference type="PANTHER" id="PTHR37957:SF1">
    <property type="entry name" value="PHYTASE-LIKE DOMAIN-CONTAINING PROTEIN"/>
    <property type="match status" value="1"/>
</dbReference>
<dbReference type="AlphaFoldDB" id="A0AAE3VKP9"/>